<name>A0A6M1TCV4_9BACT</name>
<proteinExistence type="predicted"/>
<comment type="caution">
    <text evidence="1">The sequence shown here is derived from an EMBL/GenBank/DDBJ whole genome shotgun (WGS) entry which is preliminary data.</text>
</comment>
<organism evidence="1 2">
    <name type="scientific">Halalkalibaculum roseum</name>
    <dbReference type="NCBI Taxonomy" id="2709311"/>
    <lineage>
        <taxon>Bacteria</taxon>
        <taxon>Pseudomonadati</taxon>
        <taxon>Balneolota</taxon>
        <taxon>Balneolia</taxon>
        <taxon>Balneolales</taxon>
        <taxon>Balneolaceae</taxon>
        <taxon>Halalkalibaculum</taxon>
    </lineage>
</organism>
<accession>A0A6M1TCV4</accession>
<reference evidence="1 2" key="1">
    <citation type="submission" date="2020-02" db="EMBL/GenBank/DDBJ databases">
        <title>Balneolaceae bacterium YR4-1, complete genome.</title>
        <authorList>
            <person name="Li Y."/>
            <person name="Wu S."/>
        </authorList>
    </citation>
    <scope>NUCLEOTIDE SEQUENCE [LARGE SCALE GENOMIC DNA]</scope>
    <source>
        <strain evidence="1 2">YR4-1</strain>
    </source>
</reference>
<dbReference type="Proteomes" id="UP000473278">
    <property type="component" value="Unassembled WGS sequence"/>
</dbReference>
<dbReference type="RefSeq" id="WP_165143684.1">
    <property type="nucleotide sequence ID" value="NZ_JAALLT010000004.1"/>
</dbReference>
<gene>
    <name evidence="1" type="ORF">G3570_15190</name>
</gene>
<protein>
    <submittedName>
        <fullName evidence="1">Uncharacterized protein</fullName>
    </submittedName>
</protein>
<evidence type="ECO:0000313" key="2">
    <source>
        <dbReference type="Proteomes" id="UP000473278"/>
    </source>
</evidence>
<dbReference type="AlphaFoldDB" id="A0A6M1TCV4"/>
<evidence type="ECO:0000313" key="1">
    <source>
        <dbReference type="EMBL" id="NGP77993.1"/>
    </source>
</evidence>
<dbReference type="EMBL" id="JAALLT010000004">
    <property type="protein sequence ID" value="NGP77993.1"/>
    <property type="molecule type" value="Genomic_DNA"/>
</dbReference>
<keyword evidence="2" id="KW-1185">Reference proteome</keyword>
<sequence>MNTNIEDSTKKYGETITRKNIKPLYVSLEDMIPDYSELIEQHESNNTEKSASV</sequence>